<dbReference type="Proteomes" id="UP000251800">
    <property type="component" value="Unassembled WGS sequence"/>
</dbReference>
<feature type="transmembrane region" description="Helical" evidence="1">
    <location>
        <begin position="46"/>
        <end position="65"/>
    </location>
</feature>
<dbReference type="Pfam" id="PF00487">
    <property type="entry name" value="FA_desaturase"/>
    <property type="match status" value="1"/>
</dbReference>
<name>A0A363UQV7_9GAMM</name>
<dbReference type="GO" id="GO:0016020">
    <property type="term" value="C:membrane"/>
    <property type="evidence" value="ECO:0007669"/>
    <property type="project" value="TreeGrafter"/>
</dbReference>
<feature type="transmembrane region" description="Helical" evidence="1">
    <location>
        <begin position="223"/>
        <end position="243"/>
    </location>
</feature>
<dbReference type="GO" id="GO:0008610">
    <property type="term" value="P:lipid biosynthetic process"/>
    <property type="evidence" value="ECO:0007669"/>
    <property type="project" value="UniProtKB-ARBA"/>
</dbReference>
<keyword evidence="1" id="KW-1133">Transmembrane helix</keyword>
<keyword evidence="1" id="KW-0812">Transmembrane</keyword>
<keyword evidence="4" id="KW-1185">Reference proteome</keyword>
<comment type="caution">
    <text evidence="3">The sequence shown here is derived from an EMBL/GenBank/DDBJ whole genome shotgun (WGS) entry which is preliminary data.</text>
</comment>
<dbReference type="InterPro" id="IPR005804">
    <property type="entry name" value="FA_desaturase_dom"/>
</dbReference>
<evidence type="ECO:0000256" key="1">
    <source>
        <dbReference type="SAM" id="Phobius"/>
    </source>
</evidence>
<evidence type="ECO:0000313" key="3">
    <source>
        <dbReference type="EMBL" id="PWN57851.1"/>
    </source>
</evidence>
<keyword evidence="1" id="KW-0472">Membrane</keyword>
<dbReference type="OrthoDB" id="104711at2"/>
<gene>
    <name evidence="3" type="ORF">DEH80_01565</name>
</gene>
<feature type="transmembrane region" description="Helical" evidence="1">
    <location>
        <begin position="164"/>
        <end position="184"/>
    </location>
</feature>
<dbReference type="PANTHER" id="PTHR19353:SF19">
    <property type="entry name" value="DELTA(5) FATTY ACID DESATURASE C-RELATED"/>
    <property type="match status" value="1"/>
</dbReference>
<dbReference type="InterPro" id="IPR012171">
    <property type="entry name" value="Fatty_acid_desaturase"/>
</dbReference>
<dbReference type="PANTHER" id="PTHR19353">
    <property type="entry name" value="FATTY ACID DESATURASE 2"/>
    <property type="match status" value="1"/>
</dbReference>
<dbReference type="AlphaFoldDB" id="A0A363UQV7"/>
<dbReference type="RefSeq" id="WP_109718709.1">
    <property type="nucleotide sequence ID" value="NZ_QEQK01000001.1"/>
</dbReference>
<dbReference type="EMBL" id="QEQK01000001">
    <property type="protein sequence ID" value="PWN57851.1"/>
    <property type="molecule type" value="Genomic_DNA"/>
</dbReference>
<organism evidence="3 4">
    <name type="scientific">Abyssibacter profundi</name>
    <dbReference type="NCBI Taxonomy" id="2182787"/>
    <lineage>
        <taxon>Bacteria</taxon>
        <taxon>Pseudomonadati</taxon>
        <taxon>Pseudomonadota</taxon>
        <taxon>Gammaproteobacteria</taxon>
        <taxon>Chromatiales</taxon>
        <taxon>Oceanococcaceae</taxon>
        <taxon>Abyssibacter</taxon>
    </lineage>
</organism>
<evidence type="ECO:0000313" key="4">
    <source>
        <dbReference type="Proteomes" id="UP000251800"/>
    </source>
</evidence>
<proteinExistence type="predicted"/>
<dbReference type="CDD" id="cd03506">
    <property type="entry name" value="Delta6-FADS-like"/>
    <property type="match status" value="1"/>
</dbReference>
<accession>A0A363UQV7</accession>
<dbReference type="GO" id="GO:0016717">
    <property type="term" value="F:oxidoreductase activity, acting on paired donors, with oxidation of a pair of donors resulting in the reduction of molecular oxygen to two molecules of water"/>
    <property type="evidence" value="ECO:0007669"/>
    <property type="project" value="TreeGrafter"/>
</dbReference>
<feature type="domain" description="Fatty acid desaturase" evidence="2">
    <location>
        <begin position="71"/>
        <end position="341"/>
    </location>
</feature>
<reference evidence="3 4" key="1">
    <citation type="submission" date="2018-05" db="EMBL/GenBank/DDBJ databases">
        <title>Abyssibacter profundi OUC007T gen. nov., sp. nov, a marine bacterium isolated from seawater of the Mariana Trench.</title>
        <authorList>
            <person name="Zhou S."/>
        </authorList>
    </citation>
    <scope>NUCLEOTIDE SEQUENCE [LARGE SCALE GENOMIC DNA]</scope>
    <source>
        <strain evidence="3 4">OUC007</strain>
    </source>
</reference>
<evidence type="ECO:0000259" key="2">
    <source>
        <dbReference type="Pfam" id="PF00487"/>
    </source>
</evidence>
<protein>
    <submittedName>
        <fullName evidence="3">Acyl-CoA desaturase</fullName>
    </submittedName>
</protein>
<sequence>MIPSHLTDADLRDIGERLDAMQARERASLGAADRAYILRLIRVQRWMALGGRALIFASLLGLPVALGSWPLFWVLISLGTLTLALSKILENMEIGHNVIHGQWDWMNDPDIHSANWEWDHGCPARQWKHTHNVVHHTWTNVLGMDRDIGYGMMRVTEHQRWHPFYLFQPLWIVLMAMYFEWFIALHDLEIPRVLKGKRDKAEARAILRESGAKVGRQALKDYLLWPLLAGPFFFIVLGANFAANVLRNIWTWAVIFCGHFPDGVSHFSKSVVATESRGGWYVRQMLGSCNIRGGRLLHILTGNLSHQIEHHLFPDLPSNRYARVAPEVEALCREYGLAYNSHSFGRQLGSVLWKLLRLTFPGGKRPSRRAAAAG</sequence>